<proteinExistence type="inferred from homology"/>
<dbReference type="RefSeq" id="WP_138579043.1">
    <property type="nucleotide sequence ID" value="NZ_CP040824.1"/>
</dbReference>
<dbReference type="PANTHER" id="PTHR35011">
    <property type="entry name" value="2,3-DIKETO-L-GULONATE TRAP TRANSPORTER SMALL PERMEASE PROTEIN YIAM"/>
    <property type="match status" value="1"/>
</dbReference>
<keyword evidence="12" id="KW-1185">Reference proteome</keyword>
<dbReference type="EMBL" id="CP040824">
    <property type="protein sequence ID" value="QDL94924.1"/>
    <property type="molecule type" value="Genomic_DNA"/>
</dbReference>
<dbReference type="InterPro" id="IPR007387">
    <property type="entry name" value="TRAP_DctQ"/>
</dbReference>
<dbReference type="GO" id="GO:0005886">
    <property type="term" value="C:plasma membrane"/>
    <property type="evidence" value="ECO:0007669"/>
    <property type="project" value="UniProtKB-SubCell"/>
</dbReference>
<evidence type="ECO:0000256" key="2">
    <source>
        <dbReference type="ARBA" id="ARBA00022448"/>
    </source>
</evidence>
<evidence type="ECO:0000256" key="3">
    <source>
        <dbReference type="ARBA" id="ARBA00022475"/>
    </source>
</evidence>
<evidence type="ECO:0000259" key="10">
    <source>
        <dbReference type="Pfam" id="PF04290"/>
    </source>
</evidence>
<comment type="subunit">
    <text evidence="9">The complex comprises the extracytoplasmic solute receptor protein and the two transmembrane proteins.</text>
</comment>
<dbReference type="Proteomes" id="UP000305888">
    <property type="component" value="Plasmid pD4M1F"/>
</dbReference>
<reference evidence="11 12" key="1">
    <citation type="submission" date="2019-06" db="EMBL/GenBank/DDBJ databases">
        <title>Genome sequence of Rhodobacteraceae bacterium D4M1.</title>
        <authorList>
            <person name="Cao J."/>
        </authorList>
    </citation>
    <scope>NUCLEOTIDE SEQUENCE [LARGE SCALE GENOMIC DNA]</scope>
    <source>
        <strain evidence="11 12">D4M1</strain>
        <plasmid evidence="12">pd4m1f</plasmid>
    </source>
</reference>
<evidence type="ECO:0000256" key="5">
    <source>
        <dbReference type="ARBA" id="ARBA00022692"/>
    </source>
</evidence>
<dbReference type="AlphaFoldDB" id="A0A5B8G4C0"/>
<evidence type="ECO:0000313" key="11">
    <source>
        <dbReference type="EMBL" id="QDL94924.1"/>
    </source>
</evidence>
<comment type="subcellular location">
    <subcellularLocation>
        <location evidence="1 9">Cell inner membrane</location>
        <topology evidence="1 9">Multi-pass membrane protein</topology>
    </subcellularLocation>
</comment>
<evidence type="ECO:0000256" key="1">
    <source>
        <dbReference type="ARBA" id="ARBA00004429"/>
    </source>
</evidence>
<sequence>MIRRFLSFTDITSRAAEALAVLLLFAFCLLMLAEVFSRGFLATSLPFSWEYAAFAMGGTFLLGLGPALRHGTQVRVSLVLDRGGPRWRRGLDLAATAAALGLGVLVFLALFSVFQTSLARGLRAASYMATPLAVPQFIALLGAGQFVLALAARLLRLMLGEPTELPRPDEDLPHA</sequence>
<gene>
    <name evidence="11" type="ORF">FDP22_23985</name>
</gene>
<dbReference type="KEGG" id="ppru:FDP22_23985"/>
<comment type="function">
    <text evidence="9">Part of the tripartite ATP-independent periplasmic (TRAP) transport system.</text>
</comment>
<feature type="transmembrane region" description="Helical" evidence="9">
    <location>
        <begin position="90"/>
        <end position="114"/>
    </location>
</feature>
<comment type="caution">
    <text evidence="9">Lacks conserved residue(s) required for the propagation of feature annotation.</text>
</comment>
<feature type="domain" description="Tripartite ATP-independent periplasmic transporters DctQ component" evidence="10">
    <location>
        <begin position="28"/>
        <end position="158"/>
    </location>
</feature>
<dbReference type="GO" id="GO:0022857">
    <property type="term" value="F:transmembrane transporter activity"/>
    <property type="evidence" value="ECO:0007669"/>
    <property type="project" value="UniProtKB-UniRule"/>
</dbReference>
<protein>
    <recommendedName>
        <fullName evidence="9">TRAP transporter small permease protein</fullName>
    </recommendedName>
</protein>
<feature type="transmembrane region" description="Helical" evidence="9">
    <location>
        <begin position="49"/>
        <end position="69"/>
    </location>
</feature>
<dbReference type="PANTHER" id="PTHR35011:SF10">
    <property type="entry name" value="TRAP TRANSPORTER SMALL PERMEASE PROTEIN"/>
    <property type="match status" value="1"/>
</dbReference>
<geneLocation type="plasmid" evidence="12">
    <name>pd4m1f</name>
</geneLocation>
<evidence type="ECO:0000256" key="9">
    <source>
        <dbReference type="RuleBase" id="RU369079"/>
    </source>
</evidence>
<keyword evidence="7 9" id="KW-0472">Membrane</keyword>
<dbReference type="InterPro" id="IPR055348">
    <property type="entry name" value="DctQ"/>
</dbReference>
<organism evidence="11 12">
    <name type="scientific">Paroceanicella profunda</name>
    <dbReference type="NCBI Taxonomy" id="2579971"/>
    <lineage>
        <taxon>Bacteria</taxon>
        <taxon>Pseudomonadati</taxon>
        <taxon>Pseudomonadota</taxon>
        <taxon>Alphaproteobacteria</taxon>
        <taxon>Rhodobacterales</taxon>
        <taxon>Paracoccaceae</taxon>
        <taxon>Paroceanicella</taxon>
    </lineage>
</organism>
<dbReference type="GO" id="GO:0015740">
    <property type="term" value="P:C4-dicarboxylate transport"/>
    <property type="evidence" value="ECO:0007669"/>
    <property type="project" value="TreeGrafter"/>
</dbReference>
<evidence type="ECO:0000256" key="4">
    <source>
        <dbReference type="ARBA" id="ARBA00022519"/>
    </source>
</evidence>
<keyword evidence="3" id="KW-1003">Cell membrane</keyword>
<comment type="similarity">
    <text evidence="8 9">Belongs to the TRAP transporter small permease family.</text>
</comment>
<evidence type="ECO:0000256" key="7">
    <source>
        <dbReference type="ARBA" id="ARBA00023136"/>
    </source>
</evidence>
<keyword evidence="4 9" id="KW-0997">Cell inner membrane</keyword>
<evidence type="ECO:0000256" key="6">
    <source>
        <dbReference type="ARBA" id="ARBA00022989"/>
    </source>
</evidence>
<evidence type="ECO:0000256" key="8">
    <source>
        <dbReference type="ARBA" id="ARBA00038436"/>
    </source>
</evidence>
<dbReference type="OrthoDB" id="9797534at2"/>
<evidence type="ECO:0000313" key="12">
    <source>
        <dbReference type="Proteomes" id="UP000305888"/>
    </source>
</evidence>
<keyword evidence="5 9" id="KW-0812">Transmembrane</keyword>
<feature type="transmembrane region" description="Helical" evidence="9">
    <location>
        <begin position="134"/>
        <end position="155"/>
    </location>
</feature>
<name>A0A5B8G4C0_9RHOB</name>
<dbReference type="Pfam" id="PF04290">
    <property type="entry name" value="DctQ"/>
    <property type="match status" value="1"/>
</dbReference>
<keyword evidence="6 9" id="KW-1133">Transmembrane helix</keyword>
<keyword evidence="2 9" id="KW-0813">Transport</keyword>
<accession>A0A5B8G4C0</accession>
<keyword evidence="11" id="KW-0614">Plasmid</keyword>